<dbReference type="GO" id="GO:0031783">
    <property type="term" value="F:type 5 melanocortin receptor binding"/>
    <property type="evidence" value="ECO:0007669"/>
    <property type="project" value="TreeGrafter"/>
</dbReference>
<evidence type="ECO:0000256" key="8">
    <source>
        <dbReference type="ARBA" id="ARBA00023136"/>
    </source>
</evidence>
<proteinExistence type="inferred from homology"/>
<feature type="region of interest" description="Disordered" evidence="9">
    <location>
        <begin position="70"/>
        <end position="101"/>
    </location>
</feature>
<evidence type="ECO:0000256" key="4">
    <source>
        <dbReference type="ARBA" id="ARBA00022475"/>
    </source>
</evidence>
<evidence type="ECO:0000256" key="6">
    <source>
        <dbReference type="ARBA" id="ARBA00022824"/>
    </source>
</evidence>
<dbReference type="GeneTree" id="ENSGT00940000167806"/>
<comment type="subcellular location">
    <subcellularLocation>
        <location evidence="1">Cell membrane</location>
        <topology evidence="1">Single-pass membrane protein</topology>
    </subcellularLocation>
    <subcellularLocation>
        <location evidence="2">Endoplasmic reticulum membrane</location>
        <topology evidence="2">Single-pass membrane protein</topology>
    </subcellularLocation>
</comment>
<reference evidence="11" key="3">
    <citation type="submission" date="2025-09" db="UniProtKB">
        <authorList>
            <consortium name="Ensembl"/>
        </authorList>
    </citation>
    <scope>IDENTIFICATION</scope>
</reference>
<dbReference type="GO" id="GO:0097009">
    <property type="term" value="P:energy homeostasis"/>
    <property type="evidence" value="ECO:0007669"/>
    <property type="project" value="Ensembl"/>
</dbReference>
<keyword evidence="4" id="KW-1003">Cell membrane</keyword>
<evidence type="ECO:0000256" key="2">
    <source>
        <dbReference type="ARBA" id="ARBA00004389"/>
    </source>
</evidence>
<feature type="transmembrane region" description="Helical" evidence="10">
    <location>
        <begin position="40"/>
        <end position="64"/>
    </location>
</feature>
<dbReference type="GO" id="GO:0042594">
    <property type="term" value="P:response to starvation"/>
    <property type="evidence" value="ECO:0007669"/>
    <property type="project" value="Ensembl"/>
</dbReference>
<dbReference type="GO" id="GO:0072659">
    <property type="term" value="P:protein localization to plasma membrane"/>
    <property type="evidence" value="ECO:0007669"/>
    <property type="project" value="TreeGrafter"/>
</dbReference>
<dbReference type="GO" id="GO:0031780">
    <property type="term" value="F:corticotropin hormone receptor binding"/>
    <property type="evidence" value="ECO:0007669"/>
    <property type="project" value="TreeGrafter"/>
</dbReference>
<evidence type="ECO:0000256" key="10">
    <source>
        <dbReference type="SAM" id="Phobius"/>
    </source>
</evidence>
<dbReference type="GO" id="GO:0070996">
    <property type="term" value="F:type 1 melanocortin receptor binding"/>
    <property type="evidence" value="ECO:0007669"/>
    <property type="project" value="TreeGrafter"/>
</dbReference>
<evidence type="ECO:0000256" key="7">
    <source>
        <dbReference type="ARBA" id="ARBA00022989"/>
    </source>
</evidence>
<dbReference type="GO" id="GO:0005794">
    <property type="term" value="C:Golgi apparatus"/>
    <property type="evidence" value="ECO:0007669"/>
    <property type="project" value="Ensembl"/>
</dbReference>
<evidence type="ECO:0008006" key="13">
    <source>
        <dbReference type="Google" id="ProtNLM"/>
    </source>
</evidence>
<dbReference type="Pfam" id="PF15183">
    <property type="entry name" value="MRAP"/>
    <property type="match status" value="1"/>
</dbReference>
<dbReference type="PANTHER" id="PTHR28675">
    <property type="entry name" value="MELANOCORTIN-2 RECEPTOR ACCESSORY PROTEIN 2"/>
    <property type="match status" value="1"/>
</dbReference>
<protein>
    <recommendedName>
        <fullName evidence="13">Melanocortin 2 receptor accessory protein 2a</fullName>
    </recommendedName>
</protein>
<keyword evidence="6" id="KW-0256">Endoplasmic reticulum</keyword>
<dbReference type="InterPro" id="IPR028111">
    <property type="entry name" value="MRAP"/>
</dbReference>
<sequence>MSEFHNRSQTSARRSDYVWQYEYYDDEEPVSFEGLKAHRYSIVIGFWVGLAVFVIFMFFVLTLLTKTGAPHQENPDTAEKHHRPGSCLVDTDGPQDETDKAFSRPLLAGSHSYFHFYVNEEDHGQGKTTTEDKRVGKCTGAGAQLGTCSRLRGISSTVMNDMEEEPEETGGNQLLKGLIEDGTADRECAFLSHFNIPNFVNLEHSSILGDDDLYEPSVILEPQSHSQDAHCGTR</sequence>
<dbReference type="PANTHER" id="PTHR28675:SF1">
    <property type="entry name" value="MELANOCORTIN-2 RECEPTOR ACCESSORY PROTEIN 2"/>
    <property type="match status" value="1"/>
</dbReference>
<dbReference type="GO" id="GO:0005789">
    <property type="term" value="C:endoplasmic reticulum membrane"/>
    <property type="evidence" value="ECO:0007669"/>
    <property type="project" value="UniProtKB-SubCell"/>
</dbReference>
<dbReference type="FunCoup" id="A0A3Q1ISE2">
    <property type="interactions" value="1149"/>
</dbReference>
<dbReference type="GO" id="GO:0031782">
    <property type="term" value="F:type 4 melanocortin receptor binding"/>
    <property type="evidence" value="ECO:0007669"/>
    <property type="project" value="Ensembl"/>
</dbReference>
<evidence type="ECO:0000256" key="5">
    <source>
        <dbReference type="ARBA" id="ARBA00022692"/>
    </source>
</evidence>
<keyword evidence="7 10" id="KW-1133">Transmembrane helix</keyword>
<dbReference type="GO" id="GO:0005886">
    <property type="term" value="C:plasma membrane"/>
    <property type="evidence" value="ECO:0007669"/>
    <property type="project" value="UniProtKB-SubCell"/>
</dbReference>
<dbReference type="STRING" id="64144.ENSATEP00000020568"/>
<keyword evidence="8 10" id="KW-0472">Membrane</keyword>
<evidence type="ECO:0000256" key="9">
    <source>
        <dbReference type="SAM" id="MobiDB-lite"/>
    </source>
</evidence>
<comment type="similarity">
    <text evidence="3">Belongs to the MRAP family.</text>
</comment>
<keyword evidence="5 10" id="KW-0812">Transmembrane</keyword>
<dbReference type="RefSeq" id="XP_026197418.1">
    <property type="nucleotide sequence ID" value="XM_026341633.1"/>
</dbReference>
<organism evidence="11 12">
    <name type="scientific">Anabas testudineus</name>
    <name type="common">Climbing perch</name>
    <name type="synonym">Anthias testudineus</name>
    <dbReference type="NCBI Taxonomy" id="64144"/>
    <lineage>
        <taxon>Eukaryota</taxon>
        <taxon>Metazoa</taxon>
        <taxon>Chordata</taxon>
        <taxon>Craniata</taxon>
        <taxon>Vertebrata</taxon>
        <taxon>Euteleostomi</taxon>
        <taxon>Actinopterygii</taxon>
        <taxon>Neopterygii</taxon>
        <taxon>Teleostei</taxon>
        <taxon>Neoteleostei</taxon>
        <taxon>Acanthomorphata</taxon>
        <taxon>Anabantaria</taxon>
        <taxon>Anabantiformes</taxon>
        <taxon>Anabantoidei</taxon>
        <taxon>Anabantidae</taxon>
        <taxon>Anabas</taxon>
    </lineage>
</organism>
<name>A0A3Q1ISE2_ANATE</name>
<dbReference type="InParanoid" id="A0A3Q1ISE2"/>
<reference evidence="11" key="1">
    <citation type="submission" date="2021-04" db="EMBL/GenBank/DDBJ databases">
        <authorList>
            <consortium name="Wellcome Sanger Institute Data Sharing"/>
        </authorList>
    </citation>
    <scope>NUCLEOTIDE SEQUENCE [LARGE SCALE GENOMIC DNA]</scope>
</reference>
<dbReference type="Ensembl" id="ENSATET00000020923.2">
    <property type="protein sequence ID" value="ENSATEP00000020568.2"/>
    <property type="gene ID" value="ENSATEG00000014317.2"/>
</dbReference>
<dbReference type="OrthoDB" id="9904651at2759"/>
<dbReference type="AlphaFoldDB" id="A0A3Q1ISE2"/>
<dbReference type="GO" id="GO:0006112">
    <property type="term" value="P:energy reserve metabolic process"/>
    <property type="evidence" value="ECO:0007669"/>
    <property type="project" value="Ensembl"/>
</dbReference>
<evidence type="ECO:0000313" key="11">
    <source>
        <dbReference type="Ensembl" id="ENSATEP00000020568.2"/>
    </source>
</evidence>
<dbReference type="GO" id="GO:0106071">
    <property type="term" value="P:positive regulation of adenylate cyclase-activating G protein-coupled receptor signaling pathway"/>
    <property type="evidence" value="ECO:0007669"/>
    <property type="project" value="Ensembl"/>
</dbReference>
<dbReference type="GO" id="GO:0048471">
    <property type="term" value="C:perinuclear region of cytoplasm"/>
    <property type="evidence" value="ECO:0007669"/>
    <property type="project" value="Ensembl"/>
</dbReference>
<dbReference type="GO" id="GO:0031781">
    <property type="term" value="F:type 3 melanocortin receptor binding"/>
    <property type="evidence" value="ECO:0007669"/>
    <property type="project" value="TreeGrafter"/>
</dbReference>
<dbReference type="GO" id="GO:0030545">
    <property type="term" value="F:signaling receptor regulator activity"/>
    <property type="evidence" value="ECO:0007669"/>
    <property type="project" value="Ensembl"/>
</dbReference>
<evidence type="ECO:0000256" key="3">
    <source>
        <dbReference type="ARBA" id="ARBA00010063"/>
    </source>
</evidence>
<dbReference type="GeneID" id="113149483"/>
<accession>A0A3Q1ISE2</accession>
<evidence type="ECO:0000313" key="12">
    <source>
        <dbReference type="Proteomes" id="UP000265040"/>
    </source>
</evidence>
<dbReference type="Proteomes" id="UP000265040">
    <property type="component" value="Chromosome 24"/>
</dbReference>
<reference evidence="11" key="2">
    <citation type="submission" date="2025-08" db="UniProtKB">
        <authorList>
            <consortium name="Ensembl"/>
        </authorList>
    </citation>
    <scope>IDENTIFICATION</scope>
</reference>
<evidence type="ECO:0000256" key="1">
    <source>
        <dbReference type="ARBA" id="ARBA00004162"/>
    </source>
</evidence>
<keyword evidence="12" id="KW-1185">Reference proteome</keyword>